<dbReference type="Pfam" id="PF00127">
    <property type="entry name" value="Copper-bind"/>
    <property type="match status" value="1"/>
</dbReference>
<dbReference type="Proteomes" id="UP000198856">
    <property type="component" value="Unassembled WGS sequence"/>
</dbReference>
<dbReference type="EMBL" id="FNFC01000002">
    <property type="protein sequence ID" value="SDJ31700.1"/>
    <property type="molecule type" value="Genomic_DNA"/>
</dbReference>
<dbReference type="PANTHER" id="PTHR34192">
    <property type="entry name" value="PLASTOCYANIN MAJOR ISOFORM, CHLOROPLASTIC-RELATED"/>
    <property type="match status" value="1"/>
</dbReference>
<reference evidence="8 9" key="1">
    <citation type="submission" date="2016-10" db="EMBL/GenBank/DDBJ databases">
        <authorList>
            <person name="de Groot N.N."/>
        </authorList>
    </citation>
    <scope>NUCLEOTIDE SEQUENCE [LARGE SCALE GENOMIC DNA]</scope>
    <source>
        <strain evidence="8 9">IBRC-M10015</strain>
    </source>
</reference>
<dbReference type="Gene3D" id="2.60.40.420">
    <property type="entry name" value="Cupredoxins - blue copper proteins"/>
    <property type="match status" value="1"/>
</dbReference>
<keyword evidence="5" id="KW-0186">Copper</keyword>
<accession>A0A1G8SSZ6</accession>
<evidence type="ECO:0000256" key="2">
    <source>
        <dbReference type="ARBA" id="ARBA00022448"/>
    </source>
</evidence>
<dbReference type="PANTHER" id="PTHR34192:SF10">
    <property type="entry name" value="PLASTOCYANIN MAJOR ISOFORM, CHLOROPLASTIC-RELATED"/>
    <property type="match status" value="1"/>
</dbReference>
<keyword evidence="9" id="KW-1185">Reference proteome</keyword>
<dbReference type="InterPro" id="IPR006311">
    <property type="entry name" value="TAT_signal"/>
</dbReference>
<feature type="domain" description="Blue (type 1) copper" evidence="7">
    <location>
        <begin position="83"/>
        <end position="175"/>
    </location>
</feature>
<evidence type="ECO:0000256" key="3">
    <source>
        <dbReference type="ARBA" id="ARBA00022723"/>
    </source>
</evidence>
<evidence type="ECO:0000256" key="1">
    <source>
        <dbReference type="ARBA" id="ARBA00004370"/>
    </source>
</evidence>
<dbReference type="GO" id="GO:0005507">
    <property type="term" value="F:copper ion binding"/>
    <property type="evidence" value="ECO:0007669"/>
    <property type="project" value="InterPro"/>
</dbReference>
<keyword evidence="6" id="KW-0472">Membrane</keyword>
<dbReference type="CDD" id="cd04220">
    <property type="entry name" value="Halocyanin"/>
    <property type="match status" value="1"/>
</dbReference>
<gene>
    <name evidence="8" type="ORF">SAMN05216226_102107</name>
</gene>
<dbReference type="PROSITE" id="PS51318">
    <property type="entry name" value="TAT"/>
    <property type="match status" value="1"/>
</dbReference>
<dbReference type="NCBIfam" id="TIGR03102">
    <property type="entry name" value="halo_cynanin"/>
    <property type="match status" value="1"/>
</dbReference>
<proteinExistence type="predicted"/>
<dbReference type="InterPro" id="IPR017533">
    <property type="entry name" value="Halocyanin"/>
</dbReference>
<organism evidence="8 9">
    <name type="scientific">Halovenus aranensis</name>
    <dbReference type="NCBI Taxonomy" id="890420"/>
    <lineage>
        <taxon>Archaea</taxon>
        <taxon>Methanobacteriati</taxon>
        <taxon>Methanobacteriota</taxon>
        <taxon>Stenosarchaea group</taxon>
        <taxon>Halobacteria</taxon>
        <taxon>Halobacteriales</taxon>
        <taxon>Haloarculaceae</taxon>
        <taxon>Halovenus</taxon>
    </lineage>
</organism>
<keyword evidence="3" id="KW-0479">Metal-binding</keyword>
<protein>
    <submittedName>
        <fullName evidence="8">Halocyanin domain-containing protein</fullName>
    </submittedName>
</protein>
<dbReference type="STRING" id="890420.SAMN05216226_102107"/>
<name>A0A1G8SSZ6_9EURY</name>
<evidence type="ECO:0000313" key="8">
    <source>
        <dbReference type="EMBL" id="SDJ31700.1"/>
    </source>
</evidence>
<dbReference type="GO" id="GO:0016020">
    <property type="term" value="C:membrane"/>
    <property type="evidence" value="ECO:0007669"/>
    <property type="project" value="UniProtKB-SubCell"/>
</dbReference>
<evidence type="ECO:0000256" key="6">
    <source>
        <dbReference type="ARBA" id="ARBA00023136"/>
    </source>
</evidence>
<evidence type="ECO:0000259" key="7">
    <source>
        <dbReference type="Pfam" id="PF00127"/>
    </source>
</evidence>
<keyword evidence="2" id="KW-0813">Transport</keyword>
<dbReference type="InterPro" id="IPR008972">
    <property type="entry name" value="Cupredoxin"/>
</dbReference>
<comment type="subcellular location">
    <subcellularLocation>
        <location evidence="1">Membrane</location>
    </subcellularLocation>
</comment>
<sequence length="225" mass="23223">MEQSIYTLERVSMGYMDEHESTPAVTRRQALKAGVGTVAGAVTLGTAGSGSAVAQSSAYGGYLSEAEWDGTTADASGTDEVIVDVGAGMNGYQFNPPAIYVEPGQTITWRWTGKGGAHNVVAEEGGLDSREAHDGSLVGEEGFTYEVEFDESMAGVHQYFCVPHKTLGMLGVVVVGEDNVETDLTSYSRGGGSGMNFGSVVAGAGVFGAVSLIGVGAYNELVGNE</sequence>
<evidence type="ECO:0000256" key="5">
    <source>
        <dbReference type="ARBA" id="ARBA00023008"/>
    </source>
</evidence>
<dbReference type="InterPro" id="IPR000923">
    <property type="entry name" value="BlueCu_1"/>
</dbReference>
<keyword evidence="4" id="KW-0249">Electron transport</keyword>
<dbReference type="SUPFAM" id="SSF49503">
    <property type="entry name" value="Cupredoxins"/>
    <property type="match status" value="1"/>
</dbReference>
<dbReference type="AlphaFoldDB" id="A0A1G8SSZ6"/>
<dbReference type="GO" id="GO:0009055">
    <property type="term" value="F:electron transfer activity"/>
    <property type="evidence" value="ECO:0007669"/>
    <property type="project" value="InterPro"/>
</dbReference>
<evidence type="ECO:0000313" key="9">
    <source>
        <dbReference type="Proteomes" id="UP000198856"/>
    </source>
</evidence>
<evidence type="ECO:0000256" key="4">
    <source>
        <dbReference type="ARBA" id="ARBA00022982"/>
    </source>
</evidence>